<dbReference type="Gene3D" id="1.10.10.10">
    <property type="entry name" value="Winged helix-like DNA-binding domain superfamily/Winged helix DNA-binding domain"/>
    <property type="match status" value="1"/>
</dbReference>
<feature type="domain" description="RNA polymerase sigma-70 region 2" evidence="6">
    <location>
        <begin position="28"/>
        <end position="96"/>
    </location>
</feature>
<keyword evidence="3" id="KW-0731">Sigma factor</keyword>
<keyword evidence="2" id="KW-0805">Transcription regulation</keyword>
<dbReference type="Pfam" id="PF08281">
    <property type="entry name" value="Sigma70_r4_2"/>
    <property type="match status" value="1"/>
</dbReference>
<dbReference type="AlphaFoldDB" id="A0A5D4XPT9"/>
<dbReference type="RefSeq" id="WP_149103143.1">
    <property type="nucleotide sequence ID" value="NZ_VTFT01000001.1"/>
</dbReference>
<dbReference type="PANTHER" id="PTHR43133:SF58">
    <property type="entry name" value="ECF RNA POLYMERASE SIGMA FACTOR SIGD"/>
    <property type="match status" value="1"/>
</dbReference>
<evidence type="ECO:0000313" key="8">
    <source>
        <dbReference type="EMBL" id="TYT26589.1"/>
    </source>
</evidence>
<dbReference type="Pfam" id="PF04542">
    <property type="entry name" value="Sigma70_r2"/>
    <property type="match status" value="1"/>
</dbReference>
<dbReference type="SUPFAM" id="SSF88659">
    <property type="entry name" value="Sigma3 and sigma4 domains of RNA polymerase sigma factors"/>
    <property type="match status" value="1"/>
</dbReference>
<dbReference type="InterPro" id="IPR036388">
    <property type="entry name" value="WH-like_DNA-bd_sf"/>
</dbReference>
<dbReference type="InterPro" id="IPR013325">
    <property type="entry name" value="RNA_pol_sigma_r2"/>
</dbReference>
<dbReference type="InterPro" id="IPR013324">
    <property type="entry name" value="RNA_pol_sigma_r3/r4-like"/>
</dbReference>
<reference evidence="8 9" key="1">
    <citation type="submission" date="2019-08" db="EMBL/GenBank/DDBJ databases">
        <title>Luteimonas viscosus sp. nov., isolated from soil of a sunflower field.</title>
        <authorList>
            <person name="Jianli Z."/>
            <person name="Ying Z."/>
        </authorList>
    </citation>
    <scope>NUCLEOTIDE SEQUENCE [LARGE SCALE GENOMIC DNA]</scope>
    <source>
        <strain evidence="8 9">XBU10</strain>
    </source>
</reference>
<comment type="caution">
    <text evidence="8">The sequence shown here is derived from an EMBL/GenBank/DDBJ whole genome shotgun (WGS) entry which is preliminary data.</text>
</comment>
<feature type="domain" description="RNA polymerase sigma factor 70 region 4 type 2" evidence="7">
    <location>
        <begin position="127"/>
        <end position="178"/>
    </location>
</feature>
<dbReference type="InterPro" id="IPR014284">
    <property type="entry name" value="RNA_pol_sigma-70_dom"/>
</dbReference>
<comment type="similarity">
    <text evidence="1">Belongs to the sigma-70 factor family. ECF subfamily.</text>
</comment>
<keyword evidence="9" id="KW-1185">Reference proteome</keyword>
<dbReference type="InterPro" id="IPR039425">
    <property type="entry name" value="RNA_pol_sigma-70-like"/>
</dbReference>
<evidence type="ECO:0000313" key="9">
    <source>
        <dbReference type="Proteomes" id="UP000324973"/>
    </source>
</evidence>
<evidence type="ECO:0000256" key="4">
    <source>
        <dbReference type="ARBA" id="ARBA00023125"/>
    </source>
</evidence>
<evidence type="ECO:0000259" key="6">
    <source>
        <dbReference type="Pfam" id="PF04542"/>
    </source>
</evidence>
<dbReference type="PANTHER" id="PTHR43133">
    <property type="entry name" value="RNA POLYMERASE ECF-TYPE SIGMA FACTO"/>
    <property type="match status" value="1"/>
</dbReference>
<dbReference type="GO" id="GO:0016987">
    <property type="term" value="F:sigma factor activity"/>
    <property type="evidence" value="ECO:0007669"/>
    <property type="project" value="UniProtKB-KW"/>
</dbReference>
<dbReference type="InterPro" id="IPR013249">
    <property type="entry name" value="RNA_pol_sigma70_r4_t2"/>
</dbReference>
<dbReference type="InterPro" id="IPR007627">
    <property type="entry name" value="RNA_pol_sigma70_r2"/>
</dbReference>
<dbReference type="GO" id="GO:0003677">
    <property type="term" value="F:DNA binding"/>
    <property type="evidence" value="ECO:0007669"/>
    <property type="project" value="UniProtKB-KW"/>
</dbReference>
<dbReference type="OrthoDB" id="9797134at2"/>
<accession>A0A5D4XPT9</accession>
<organism evidence="8 9">
    <name type="scientific">Luteimonas viscosa</name>
    <dbReference type="NCBI Taxonomy" id="1132694"/>
    <lineage>
        <taxon>Bacteria</taxon>
        <taxon>Pseudomonadati</taxon>
        <taxon>Pseudomonadota</taxon>
        <taxon>Gammaproteobacteria</taxon>
        <taxon>Lysobacterales</taxon>
        <taxon>Lysobacteraceae</taxon>
        <taxon>Luteimonas</taxon>
    </lineage>
</organism>
<protein>
    <submittedName>
        <fullName evidence="8">Sigma-70 family RNA polymerase sigma factor</fullName>
    </submittedName>
</protein>
<proteinExistence type="inferred from homology"/>
<evidence type="ECO:0000256" key="3">
    <source>
        <dbReference type="ARBA" id="ARBA00023082"/>
    </source>
</evidence>
<dbReference type="NCBIfam" id="TIGR02937">
    <property type="entry name" value="sigma70-ECF"/>
    <property type="match status" value="1"/>
</dbReference>
<dbReference type="GO" id="GO:0006352">
    <property type="term" value="P:DNA-templated transcription initiation"/>
    <property type="evidence" value="ECO:0007669"/>
    <property type="project" value="InterPro"/>
</dbReference>
<evidence type="ECO:0000256" key="2">
    <source>
        <dbReference type="ARBA" id="ARBA00023015"/>
    </source>
</evidence>
<sequence length="187" mass="21071">MTMQEQAWADALRRERAGDGSRYAQFLEEYSSVLRRVVRGKLSGAGLDVQEAEDVVQEVLIAIHQRRDQWNDERPLLPWLGAISRYKTIDVLRRRRSELRLRIDLSEREWADLFVAADAPVVDAGARIEDMVSALPRVEQSVVRKLGIEGLSPREAAQATGMKEGTVRVAFHRGLARLLKLAQGGGR</sequence>
<evidence type="ECO:0000256" key="1">
    <source>
        <dbReference type="ARBA" id="ARBA00010641"/>
    </source>
</evidence>
<name>A0A5D4XPT9_9GAMM</name>
<evidence type="ECO:0000259" key="7">
    <source>
        <dbReference type="Pfam" id="PF08281"/>
    </source>
</evidence>
<keyword evidence="5" id="KW-0804">Transcription</keyword>
<dbReference type="EMBL" id="VTFT01000001">
    <property type="protein sequence ID" value="TYT26589.1"/>
    <property type="molecule type" value="Genomic_DNA"/>
</dbReference>
<dbReference type="Gene3D" id="1.10.1740.10">
    <property type="match status" value="1"/>
</dbReference>
<gene>
    <name evidence="8" type="ORF">FZO89_10160</name>
</gene>
<dbReference type="Proteomes" id="UP000324973">
    <property type="component" value="Unassembled WGS sequence"/>
</dbReference>
<keyword evidence="4" id="KW-0238">DNA-binding</keyword>
<dbReference type="SUPFAM" id="SSF88946">
    <property type="entry name" value="Sigma2 domain of RNA polymerase sigma factors"/>
    <property type="match status" value="1"/>
</dbReference>
<evidence type="ECO:0000256" key="5">
    <source>
        <dbReference type="ARBA" id="ARBA00023163"/>
    </source>
</evidence>